<keyword evidence="4" id="KW-0716">Sensory transduction</keyword>
<evidence type="ECO:0000256" key="3">
    <source>
        <dbReference type="ARBA" id="ARBA00022543"/>
    </source>
</evidence>
<evidence type="ECO:0000256" key="14">
    <source>
        <dbReference type="ARBA" id="ARBA00023224"/>
    </source>
</evidence>
<evidence type="ECO:0000256" key="7">
    <source>
        <dbReference type="ARBA" id="ARBA00022989"/>
    </source>
</evidence>
<keyword evidence="23" id="KW-1185">Reference proteome</keyword>
<evidence type="ECO:0000256" key="19">
    <source>
        <dbReference type="SAM" id="Phobius"/>
    </source>
</evidence>
<keyword evidence="14 17" id="KW-0807">Transducer</keyword>
<feature type="transmembrane region" description="Helical" evidence="19">
    <location>
        <begin position="174"/>
        <end position="195"/>
    </location>
</feature>
<dbReference type="PROSITE" id="PS50262">
    <property type="entry name" value="G_PROTEIN_RECEP_F1_2"/>
    <property type="match status" value="1"/>
</dbReference>
<dbReference type="PRINTS" id="PR00237">
    <property type="entry name" value="GPCRRHODOPSN"/>
</dbReference>
<feature type="transmembrane region" description="Helical" evidence="19">
    <location>
        <begin position="96"/>
        <end position="120"/>
    </location>
</feature>
<dbReference type="Gene3D" id="1.20.1070.10">
    <property type="entry name" value="Rhodopsin 7-helix transmembrane proteins"/>
    <property type="match status" value="1"/>
</dbReference>
<keyword evidence="13" id="KW-0325">Glycoprotein</keyword>
<dbReference type="EMBL" id="JH668483">
    <property type="protein sequence ID" value="KAG6455133.1"/>
    <property type="molecule type" value="Genomic_DNA"/>
</dbReference>
<feature type="domain" description="G-protein coupled receptors family 1 profile" evidence="20">
    <location>
        <begin position="75"/>
        <end position="338"/>
    </location>
</feature>
<evidence type="ECO:0000313" key="22">
    <source>
        <dbReference type="EMBL" id="QDR51014.1"/>
    </source>
</evidence>
<comment type="similarity">
    <text evidence="2 17">Belongs to the G-protein coupled receptor 1 family.</text>
</comment>
<evidence type="ECO:0000259" key="20">
    <source>
        <dbReference type="PROSITE" id="PS50262"/>
    </source>
</evidence>
<evidence type="ECO:0000256" key="9">
    <source>
        <dbReference type="ARBA" id="ARBA00023040"/>
    </source>
</evidence>
<keyword evidence="7 19" id="KW-1133">Transmembrane helix</keyword>
<feature type="transmembrane region" description="Helical" evidence="19">
    <location>
        <begin position="282"/>
        <end position="302"/>
    </location>
</feature>
<dbReference type="EMBL" id="MK983124">
    <property type="protein sequence ID" value="QDR51014.1"/>
    <property type="molecule type" value="Genomic_RNA"/>
</dbReference>
<sequence>MATNFTQELYEIGPMAYPLKMISKDVAEHMLGWNIPEEHQDLVHDHWRNFPAVSKYWHYVLALIYTMLMVTSLTGNGIVIWIFSTSKSLRSASNMFVINLAVFDLMMMLEMPLLIMNSFYQRLVGYQLGCDVYAVLGSLSGIGGAITNAVIAFDRYKTISSPLDGRINTVQAGLLIAFTWFWALPFTILPAFRIWGRFVPEGFLTTCSFDYFTEDQDTKVFVACIFVWSYCIPMALICYFYSQLFGAVRLHERMLQEQAKKMNVKSLASNKEDNSRSVEIRIAKVAFTIFFLFICAWTPYAFVTMTGAFGDRTLLTPIATMIPAVCCKVVSCIDPWVYAINHPRYRAELQKRLPWMGVREQDPDAVSTTTSVATAGSQPPAAEA</sequence>
<evidence type="ECO:0000256" key="12">
    <source>
        <dbReference type="ARBA" id="ARBA00023170"/>
    </source>
</evidence>
<evidence type="ECO:0000256" key="8">
    <source>
        <dbReference type="ARBA" id="ARBA00022991"/>
    </source>
</evidence>
<keyword evidence="12 17" id="KW-0675">Receptor</keyword>
<dbReference type="InterPro" id="IPR001760">
    <property type="entry name" value="Opsin"/>
</dbReference>
<keyword evidence="11" id="KW-1015">Disulfide bond</keyword>
<keyword evidence="9 17" id="KW-0297">G-protein coupled receptor</keyword>
<keyword evidence="15" id="KW-0844">Vision</keyword>
<evidence type="ECO:0000256" key="11">
    <source>
        <dbReference type="ARBA" id="ARBA00023157"/>
    </source>
</evidence>
<dbReference type="SUPFAM" id="SSF81321">
    <property type="entry name" value="Family A G protein-coupled receptor-like"/>
    <property type="match status" value="1"/>
</dbReference>
<dbReference type="GO" id="GO:0007601">
    <property type="term" value="P:visual perception"/>
    <property type="evidence" value="ECO:0007669"/>
    <property type="project" value="UniProtKB-KW"/>
</dbReference>
<evidence type="ECO:0000256" key="18">
    <source>
        <dbReference type="SAM" id="MobiDB-lite"/>
    </source>
</evidence>
<keyword evidence="8" id="KW-0157">Chromophore</keyword>
<evidence type="ECO:0000256" key="2">
    <source>
        <dbReference type="ARBA" id="ARBA00010663"/>
    </source>
</evidence>
<dbReference type="Pfam" id="PF00001">
    <property type="entry name" value="7tm_1"/>
    <property type="match status" value="1"/>
</dbReference>
<feature type="transmembrane region" description="Helical" evidence="19">
    <location>
        <begin position="220"/>
        <end position="241"/>
    </location>
</feature>
<feature type="transmembrane region" description="Helical" evidence="19">
    <location>
        <begin position="132"/>
        <end position="153"/>
    </location>
</feature>
<feature type="transmembrane region" description="Helical" evidence="19">
    <location>
        <begin position="314"/>
        <end position="337"/>
    </location>
</feature>
<comment type="subcellular location">
    <subcellularLocation>
        <location evidence="1">Membrane</location>
        <topology evidence="1">Multi-pass membrane protein</topology>
    </subcellularLocation>
</comment>
<dbReference type="Proteomes" id="UP000791440">
    <property type="component" value="Unassembled WGS sequence"/>
</dbReference>
<evidence type="ECO:0000313" key="23">
    <source>
        <dbReference type="Proteomes" id="UP000791440"/>
    </source>
</evidence>
<feature type="region of interest" description="Disordered" evidence="18">
    <location>
        <begin position="362"/>
        <end position="384"/>
    </location>
</feature>
<evidence type="ECO:0000256" key="5">
    <source>
        <dbReference type="ARBA" id="ARBA00022692"/>
    </source>
</evidence>
<reference evidence="21" key="3">
    <citation type="submission" date="2020-12" db="EMBL/GenBank/DDBJ databases">
        <authorList>
            <person name="Kanost M."/>
        </authorList>
    </citation>
    <scope>NUCLEOTIDE SEQUENCE</scope>
</reference>
<dbReference type="PROSITE" id="PS00237">
    <property type="entry name" value="G_PROTEIN_RECEP_F1_1"/>
    <property type="match status" value="1"/>
</dbReference>
<dbReference type="EMBL" id="JH668483">
    <property type="protein sequence ID" value="KAG6455134.1"/>
    <property type="molecule type" value="Genomic_DNA"/>
</dbReference>
<dbReference type="CDD" id="cd15079">
    <property type="entry name" value="7tmA_photoreceptors_insect"/>
    <property type="match status" value="1"/>
</dbReference>
<evidence type="ECO:0000256" key="10">
    <source>
        <dbReference type="ARBA" id="ARBA00023136"/>
    </source>
</evidence>
<keyword evidence="6" id="KW-0681">Retinal protein</keyword>
<accession>A0A517BE28</accession>
<protein>
    <submittedName>
        <fullName evidence="22">Blue rhodopsin</fullName>
    </submittedName>
</protein>
<keyword evidence="5 17" id="KW-0812">Transmembrane</keyword>
<evidence type="ECO:0000256" key="1">
    <source>
        <dbReference type="ARBA" id="ARBA00004141"/>
    </source>
</evidence>
<dbReference type="PANTHER" id="PTHR24240">
    <property type="entry name" value="OPSIN"/>
    <property type="match status" value="1"/>
</dbReference>
<evidence type="ECO:0000256" key="13">
    <source>
        <dbReference type="ARBA" id="ARBA00023180"/>
    </source>
</evidence>
<name>A0A517BE28_MANSE</name>
<dbReference type="InterPro" id="IPR000276">
    <property type="entry name" value="GPCR_Rhodpsn"/>
</dbReference>
<dbReference type="PRINTS" id="PR00577">
    <property type="entry name" value="OPSINRH3RH4"/>
</dbReference>
<feature type="transmembrane region" description="Helical" evidence="19">
    <location>
        <begin position="56"/>
        <end position="84"/>
    </location>
</feature>
<dbReference type="InterPro" id="IPR017452">
    <property type="entry name" value="GPCR_Rhodpsn_7TM"/>
</dbReference>
<dbReference type="GO" id="GO:0007602">
    <property type="term" value="P:phototransduction"/>
    <property type="evidence" value="ECO:0007669"/>
    <property type="project" value="UniProtKB-KW"/>
</dbReference>
<reference evidence="22" key="2">
    <citation type="submission" date="2019-05" db="EMBL/GenBank/DDBJ databases">
        <title>Evolution of Phototransduction Genes in Lepidoptera.</title>
        <authorList>
            <person name="Macias-Muniz A."/>
            <person name="Rangel Olguin A.G."/>
            <person name="Briscoe A.D."/>
        </authorList>
    </citation>
    <scope>NUCLEOTIDE SEQUENCE</scope>
</reference>
<evidence type="ECO:0000256" key="6">
    <source>
        <dbReference type="ARBA" id="ARBA00022925"/>
    </source>
</evidence>
<dbReference type="GO" id="GO:0016020">
    <property type="term" value="C:membrane"/>
    <property type="evidence" value="ECO:0007669"/>
    <property type="project" value="UniProtKB-SubCell"/>
</dbReference>
<organism evidence="22">
    <name type="scientific">Manduca sexta</name>
    <name type="common">Tobacco hawkmoth</name>
    <name type="synonym">Tobacco hornworm</name>
    <dbReference type="NCBI Taxonomy" id="7130"/>
    <lineage>
        <taxon>Eukaryota</taxon>
        <taxon>Metazoa</taxon>
        <taxon>Ecdysozoa</taxon>
        <taxon>Arthropoda</taxon>
        <taxon>Hexapoda</taxon>
        <taxon>Insecta</taxon>
        <taxon>Pterygota</taxon>
        <taxon>Neoptera</taxon>
        <taxon>Endopterygota</taxon>
        <taxon>Lepidoptera</taxon>
        <taxon>Glossata</taxon>
        <taxon>Ditrysia</taxon>
        <taxon>Bombycoidea</taxon>
        <taxon>Sphingidae</taxon>
        <taxon>Sphinginae</taxon>
        <taxon>Sphingini</taxon>
        <taxon>Manduca</taxon>
    </lineage>
</organism>
<dbReference type="FunFam" id="1.20.1070.10:FF:000044">
    <property type="entry name" value="Opsin, ultraviolet-sensitive"/>
    <property type="match status" value="1"/>
</dbReference>
<dbReference type="InterPro" id="IPR050125">
    <property type="entry name" value="GPCR_opsins"/>
</dbReference>
<evidence type="ECO:0000313" key="21">
    <source>
        <dbReference type="EMBL" id="KAG6455133.1"/>
    </source>
</evidence>
<evidence type="ECO:0000256" key="15">
    <source>
        <dbReference type="ARBA" id="ARBA00023305"/>
    </source>
</evidence>
<keyword evidence="3" id="KW-0600">Photoreceptor protein</keyword>
<dbReference type="GO" id="GO:0009881">
    <property type="term" value="F:photoreceptor activity"/>
    <property type="evidence" value="ECO:0007669"/>
    <property type="project" value="UniProtKB-KW"/>
</dbReference>
<gene>
    <name evidence="21" type="ORF">O3G_MSEX009057</name>
</gene>
<evidence type="ECO:0000256" key="16">
    <source>
        <dbReference type="ARBA" id="ARBA00058743"/>
    </source>
</evidence>
<proteinExistence type="inferred from homology"/>
<reference evidence="21" key="1">
    <citation type="journal article" date="2016" name="Insect Biochem. Mol. Biol.">
        <title>Multifaceted biological insights from a draft genome sequence of the tobacco hornworm moth, Manduca sexta.</title>
        <authorList>
            <person name="Kanost M.R."/>
            <person name="Arrese E.L."/>
            <person name="Cao X."/>
            <person name="Chen Y.R."/>
            <person name="Chellapilla S."/>
            <person name="Goldsmith M.R."/>
            <person name="Grosse-Wilde E."/>
            <person name="Heckel D.G."/>
            <person name="Herndon N."/>
            <person name="Jiang H."/>
            <person name="Papanicolaou A."/>
            <person name="Qu J."/>
            <person name="Soulages J.L."/>
            <person name="Vogel H."/>
            <person name="Walters J."/>
            <person name="Waterhouse R.M."/>
            <person name="Ahn S.J."/>
            <person name="Almeida F.C."/>
            <person name="An C."/>
            <person name="Aqrawi P."/>
            <person name="Bretschneider A."/>
            <person name="Bryant W.B."/>
            <person name="Bucks S."/>
            <person name="Chao H."/>
            <person name="Chevignon G."/>
            <person name="Christen J.M."/>
            <person name="Clarke D.F."/>
            <person name="Dittmer N.T."/>
            <person name="Ferguson L.C.F."/>
            <person name="Garavelou S."/>
            <person name="Gordon K.H.J."/>
            <person name="Gunaratna R.T."/>
            <person name="Han Y."/>
            <person name="Hauser F."/>
            <person name="He Y."/>
            <person name="Heidel-Fischer H."/>
            <person name="Hirsh A."/>
            <person name="Hu Y."/>
            <person name="Jiang H."/>
            <person name="Kalra D."/>
            <person name="Klinner C."/>
            <person name="Konig C."/>
            <person name="Kovar C."/>
            <person name="Kroll A.R."/>
            <person name="Kuwar S.S."/>
            <person name="Lee S.L."/>
            <person name="Lehman R."/>
            <person name="Li K."/>
            <person name="Li Z."/>
            <person name="Liang H."/>
            <person name="Lovelace S."/>
            <person name="Lu Z."/>
            <person name="Mansfield J.H."/>
            <person name="McCulloch K.J."/>
            <person name="Mathew T."/>
            <person name="Morton B."/>
            <person name="Muzny D.M."/>
            <person name="Neunemann D."/>
            <person name="Ongeri F."/>
            <person name="Pauchet Y."/>
            <person name="Pu L.L."/>
            <person name="Pyrousis I."/>
            <person name="Rao X.J."/>
            <person name="Redding A."/>
            <person name="Roesel C."/>
            <person name="Sanchez-Gracia A."/>
            <person name="Schaack S."/>
            <person name="Shukla A."/>
            <person name="Tetreau G."/>
            <person name="Wang Y."/>
            <person name="Xiong G.H."/>
            <person name="Traut W."/>
            <person name="Walsh T.K."/>
            <person name="Worley K.C."/>
            <person name="Wu D."/>
            <person name="Wu W."/>
            <person name="Wu Y.Q."/>
            <person name="Zhang X."/>
            <person name="Zou Z."/>
            <person name="Zucker H."/>
            <person name="Briscoe A.D."/>
            <person name="Burmester T."/>
            <person name="Clem R.J."/>
            <person name="Feyereisen R."/>
            <person name="Grimmelikhuijzen C.J.P."/>
            <person name="Hamodrakas S.J."/>
            <person name="Hansson B.S."/>
            <person name="Huguet E."/>
            <person name="Jermiin L.S."/>
            <person name="Lan Q."/>
            <person name="Lehman H.K."/>
            <person name="Lorenzen M."/>
            <person name="Merzendorfer H."/>
            <person name="Michalopoulos I."/>
            <person name="Morton D.B."/>
            <person name="Muthukrishnan S."/>
            <person name="Oakeshott J.G."/>
            <person name="Palmer W."/>
            <person name="Park Y."/>
            <person name="Passarelli A.L."/>
            <person name="Rozas J."/>
            <person name="Schwartz L.M."/>
            <person name="Smith W."/>
            <person name="Southgate A."/>
            <person name="Vilcinskas A."/>
            <person name="Vogt R."/>
            <person name="Wang P."/>
            <person name="Werren J."/>
            <person name="Yu X.Q."/>
            <person name="Zhou J.J."/>
            <person name="Brown S.J."/>
            <person name="Scherer S.E."/>
            <person name="Richards S."/>
            <person name="Blissard G.W."/>
        </authorList>
    </citation>
    <scope>NUCLEOTIDE SEQUENCE</scope>
</reference>
<dbReference type="GO" id="GO:0004930">
    <property type="term" value="F:G protein-coupled receptor activity"/>
    <property type="evidence" value="ECO:0007669"/>
    <property type="project" value="UniProtKB-KW"/>
</dbReference>
<keyword evidence="10 19" id="KW-0472">Membrane</keyword>
<evidence type="ECO:0000256" key="17">
    <source>
        <dbReference type="RuleBase" id="RU000688"/>
    </source>
</evidence>
<feature type="compositionally biased region" description="Low complexity" evidence="18">
    <location>
        <begin position="365"/>
        <end position="375"/>
    </location>
</feature>
<dbReference type="AlphaFoldDB" id="A0A517BE28"/>
<comment type="function">
    <text evidence="16">Visual pigments are the light-absorbing molecules that mediate vision. They consist of an apoprotein, opsin, covalently linked to cis-retinal. May play a role in photoperiodic photoreception.</text>
</comment>
<evidence type="ECO:0000256" key="4">
    <source>
        <dbReference type="ARBA" id="ARBA00022606"/>
    </source>
</evidence>
<dbReference type="OrthoDB" id="2105199at2759"/>